<dbReference type="SUPFAM" id="SSF53335">
    <property type="entry name" value="S-adenosyl-L-methionine-dependent methyltransferases"/>
    <property type="match status" value="1"/>
</dbReference>
<sequence>MVPSWTEAAARFLVTRFLNGFISIGSLTLHEDGGSTLSFGDASDKCKVKSVLRVHDPIFYWKIATESDLGLADAYINGWCSFLDEKEGLMNLFLIFIANRDKSSSSNIVSKRGWWTPMLLTAGVSSAKYFLRHLSRKNSVTQTRRNISQHYDLSNDFFSLFLDKSMTYSCGIFKEEDESLEAAQLRKLSLLIEKAKVERDHQVLDIGSGWGSLAIELVKQTGCKYTGITLSEEQLKYAQRKVKEAALEDHITFLLCDYREIPARKYDRIISCEMIEHVGHEYMDAFFTCCKSHLTEDGIFVLQAITMPDELYEEYIKSPGFIKEYIFPGGSLPSLSRIKSISASSGLSIENLEDFDGDHYYRTLRSWRDNLMTNKDEISALGFDDRFIRTWEYYFLYCAAGFRTQTLGDCQVVFSHAGNDKLAMDLMTDA</sequence>
<reference evidence="1" key="1">
    <citation type="submission" date="2023-07" db="EMBL/GenBank/DDBJ databases">
        <title>A chromosome-level genome assembly of Lolium multiflorum.</title>
        <authorList>
            <person name="Chen Y."/>
            <person name="Copetti D."/>
            <person name="Kolliker R."/>
            <person name="Studer B."/>
        </authorList>
    </citation>
    <scope>NUCLEOTIDE SEQUENCE</scope>
    <source>
        <strain evidence="1">02402/16</strain>
        <tissue evidence="1">Leaf</tissue>
    </source>
</reference>
<dbReference type="Pfam" id="PF02353">
    <property type="entry name" value="CMAS"/>
    <property type="match status" value="1"/>
</dbReference>
<keyword evidence="2" id="KW-1185">Reference proteome</keyword>
<dbReference type="PIRSF" id="PIRSF003085">
    <property type="entry name" value="CMAS"/>
    <property type="match status" value="1"/>
</dbReference>
<name>A0AAD8SKE1_LOLMU</name>
<evidence type="ECO:0000313" key="2">
    <source>
        <dbReference type="Proteomes" id="UP001231189"/>
    </source>
</evidence>
<dbReference type="GO" id="GO:0008610">
    <property type="term" value="P:lipid biosynthetic process"/>
    <property type="evidence" value="ECO:0007669"/>
    <property type="project" value="InterPro"/>
</dbReference>
<comment type="caution">
    <text evidence="1">The sequence shown here is derived from an EMBL/GenBank/DDBJ whole genome shotgun (WGS) entry which is preliminary data.</text>
</comment>
<dbReference type="InterPro" id="IPR029063">
    <property type="entry name" value="SAM-dependent_MTases_sf"/>
</dbReference>
<dbReference type="Gene3D" id="3.40.50.150">
    <property type="entry name" value="Vaccinia Virus protein VP39"/>
    <property type="match status" value="1"/>
</dbReference>
<dbReference type="Proteomes" id="UP001231189">
    <property type="component" value="Unassembled WGS sequence"/>
</dbReference>
<dbReference type="PANTHER" id="PTHR43675">
    <property type="entry name" value="ARSENITE METHYLTRANSFERASE"/>
    <property type="match status" value="1"/>
</dbReference>
<gene>
    <name evidence="1" type="ORF">QYE76_071755</name>
</gene>
<dbReference type="AlphaFoldDB" id="A0AAD8SKE1"/>
<proteinExistence type="predicted"/>
<organism evidence="1 2">
    <name type="scientific">Lolium multiflorum</name>
    <name type="common">Italian ryegrass</name>
    <name type="synonym">Lolium perenne subsp. multiflorum</name>
    <dbReference type="NCBI Taxonomy" id="4521"/>
    <lineage>
        <taxon>Eukaryota</taxon>
        <taxon>Viridiplantae</taxon>
        <taxon>Streptophyta</taxon>
        <taxon>Embryophyta</taxon>
        <taxon>Tracheophyta</taxon>
        <taxon>Spermatophyta</taxon>
        <taxon>Magnoliopsida</taxon>
        <taxon>Liliopsida</taxon>
        <taxon>Poales</taxon>
        <taxon>Poaceae</taxon>
        <taxon>BOP clade</taxon>
        <taxon>Pooideae</taxon>
        <taxon>Poodae</taxon>
        <taxon>Poeae</taxon>
        <taxon>Poeae Chloroplast Group 2 (Poeae type)</taxon>
        <taxon>Loliodinae</taxon>
        <taxon>Loliinae</taxon>
        <taxon>Lolium</taxon>
    </lineage>
</organism>
<evidence type="ECO:0008006" key="3">
    <source>
        <dbReference type="Google" id="ProtNLM"/>
    </source>
</evidence>
<dbReference type="EMBL" id="JAUUTY010000004">
    <property type="protein sequence ID" value="KAK1653950.1"/>
    <property type="molecule type" value="Genomic_DNA"/>
</dbReference>
<dbReference type="GO" id="GO:0008168">
    <property type="term" value="F:methyltransferase activity"/>
    <property type="evidence" value="ECO:0007669"/>
    <property type="project" value="TreeGrafter"/>
</dbReference>
<dbReference type="PANTHER" id="PTHR43675:SF30">
    <property type="entry name" value="CYCLOPROPANE-FATTY-ACYL-PHOSPHOLIPID SYNTHASE"/>
    <property type="match status" value="1"/>
</dbReference>
<accession>A0AAD8SKE1</accession>
<evidence type="ECO:0000313" key="1">
    <source>
        <dbReference type="EMBL" id="KAK1653950.1"/>
    </source>
</evidence>
<dbReference type="InterPro" id="IPR026669">
    <property type="entry name" value="Arsenite_MeTrfase-like"/>
</dbReference>
<dbReference type="InterPro" id="IPR003333">
    <property type="entry name" value="CMAS"/>
</dbReference>
<dbReference type="CDD" id="cd02440">
    <property type="entry name" value="AdoMet_MTases"/>
    <property type="match status" value="1"/>
</dbReference>
<protein>
    <recommendedName>
        <fullName evidence="3">Cyclopropane-fatty-acyl-phospholipid synthase</fullName>
    </recommendedName>
</protein>